<dbReference type="PANTHER" id="PTHR13980">
    <property type="entry name" value="CDC68 RELATED"/>
    <property type="match status" value="1"/>
</dbReference>
<feature type="domain" description="Histone chaperone RTT106/FACT complex subunit SPT16-like middle" evidence="3">
    <location>
        <begin position="48"/>
        <end position="90"/>
    </location>
</feature>
<comment type="subunit">
    <text evidence="1">Component of the FACT complex.</text>
</comment>
<evidence type="ECO:0000259" key="3">
    <source>
        <dbReference type="Pfam" id="PF08512"/>
    </source>
</evidence>
<evidence type="ECO:0000313" key="5">
    <source>
        <dbReference type="Proteomes" id="UP000078046"/>
    </source>
</evidence>
<keyword evidence="1" id="KW-0227">DNA damage</keyword>
<accession>A0A177B5W5</accession>
<keyword evidence="1" id="KW-0539">Nucleus</keyword>
<proteinExistence type="inferred from homology"/>
<evidence type="ECO:0000313" key="4">
    <source>
        <dbReference type="EMBL" id="OAF69697.1"/>
    </source>
</evidence>
<keyword evidence="1" id="KW-0805">Transcription regulation</keyword>
<comment type="function">
    <text evidence="1">Component of the FACT complex, a general chromatin factor that acts to reorganize nucleosomes. The FACT complex is involved in multiple processes that require DNA as a template such as mRNA elongation, DNA replication and DNA repair. During transcription elongation the FACT complex acts as a histone chaperone that both destabilizes and restores nucleosomal structure. It facilitates the passage of RNA polymerase II and transcription by promoting the dissociation of one histone H2A-H2B dimer from the nucleosome, then subsequently promotes the reestablishment of the nucleosome following the passage of RNA polymerase II.</text>
</comment>
<dbReference type="InterPro" id="IPR013719">
    <property type="entry name" value="RTT106/SPT16-like_middle_dom"/>
</dbReference>
<gene>
    <name evidence="4" type="ORF">A3Q56_02532</name>
</gene>
<name>A0A177B5W5_9BILA</name>
<dbReference type="GO" id="GO:0006260">
    <property type="term" value="P:DNA replication"/>
    <property type="evidence" value="ECO:0007669"/>
    <property type="project" value="UniProtKB-KW"/>
</dbReference>
<dbReference type="OrthoDB" id="10251642at2759"/>
<dbReference type="EMBL" id="LWCA01000242">
    <property type="protein sequence ID" value="OAF69697.1"/>
    <property type="molecule type" value="Genomic_DNA"/>
</dbReference>
<dbReference type="AlphaFoldDB" id="A0A177B5W5"/>
<dbReference type="GO" id="GO:0031491">
    <property type="term" value="F:nucleosome binding"/>
    <property type="evidence" value="ECO:0007669"/>
    <property type="project" value="TreeGrafter"/>
</dbReference>
<dbReference type="Proteomes" id="UP000078046">
    <property type="component" value="Unassembled WGS sequence"/>
</dbReference>
<dbReference type="InterPro" id="IPR011993">
    <property type="entry name" value="PH-like_dom_sf"/>
</dbReference>
<keyword evidence="1" id="KW-0158">Chromosome</keyword>
<dbReference type="InterPro" id="IPR040258">
    <property type="entry name" value="Spt16"/>
</dbReference>
<reference evidence="4 5" key="1">
    <citation type="submission" date="2016-04" db="EMBL/GenBank/DDBJ databases">
        <title>The genome of Intoshia linei affirms orthonectids as highly simplified spiralians.</title>
        <authorList>
            <person name="Mikhailov K.V."/>
            <person name="Slusarev G.S."/>
            <person name="Nikitin M.A."/>
            <person name="Logacheva M.D."/>
            <person name="Penin A."/>
            <person name="Aleoshin V."/>
            <person name="Panchin Y.V."/>
        </authorList>
    </citation>
    <scope>NUCLEOTIDE SEQUENCE [LARGE SCALE GENOMIC DNA]</scope>
    <source>
        <strain evidence="4">Intl2013</strain>
        <tissue evidence="4">Whole animal</tissue>
    </source>
</reference>
<dbReference type="GO" id="GO:0035101">
    <property type="term" value="C:FACT complex"/>
    <property type="evidence" value="ECO:0007669"/>
    <property type="project" value="UniProtKB-UniRule"/>
</dbReference>
<comment type="similarity">
    <text evidence="1">Belongs to the peptidase M24 family. SPT16 subfamily.</text>
</comment>
<comment type="subcellular location">
    <subcellularLocation>
        <location evidence="1">Nucleus</location>
    </subcellularLocation>
    <subcellularLocation>
        <location evidence="1">Chromosome</location>
    </subcellularLocation>
</comment>
<feature type="region of interest" description="Disordered" evidence="2">
    <location>
        <begin position="1"/>
        <end position="21"/>
    </location>
</feature>
<evidence type="ECO:0000256" key="1">
    <source>
        <dbReference type="RuleBase" id="RU367052"/>
    </source>
</evidence>
<dbReference type="GO" id="GO:0006368">
    <property type="term" value="P:transcription elongation by RNA polymerase II"/>
    <property type="evidence" value="ECO:0007669"/>
    <property type="project" value="TreeGrafter"/>
</dbReference>
<sequence>MEVGEINTDLGRRRNSEYDEDELRTEQAERFFEIPIRDLGFFNVPIKTTSFLMLSINCLVQLSDWPPTVVSIDEIELVHFERVSFSIKKF</sequence>
<evidence type="ECO:0000256" key="2">
    <source>
        <dbReference type="SAM" id="MobiDB-lite"/>
    </source>
</evidence>
<organism evidence="4 5">
    <name type="scientific">Intoshia linei</name>
    <dbReference type="NCBI Taxonomy" id="1819745"/>
    <lineage>
        <taxon>Eukaryota</taxon>
        <taxon>Metazoa</taxon>
        <taxon>Spiralia</taxon>
        <taxon>Lophotrochozoa</taxon>
        <taxon>Mesozoa</taxon>
        <taxon>Orthonectida</taxon>
        <taxon>Rhopaluridae</taxon>
        <taxon>Intoshia</taxon>
    </lineage>
</organism>
<keyword evidence="1" id="KW-0804">Transcription</keyword>
<protein>
    <recommendedName>
        <fullName evidence="1">FACT complex subunit</fullName>
    </recommendedName>
</protein>
<dbReference type="GO" id="GO:0006281">
    <property type="term" value="P:DNA repair"/>
    <property type="evidence" value="ECO:0007669"/>
    <property type="project" value="UniProtKB-UniRule"/>
</dbReference>
<dbReference type="Pfam" id="PF08512">
    <property type="entry name" value="Rttp106-like_middle"/>
    <property type="match status" value="1"/>
</dbReference>
<keyword evidence="1" id="KW-0234">DNA repair</keyword>
<dbReference type="PANTHER" id="PTHR13980:SF15">
    <property type="entry name" value="FACT COMPLEX SUBUNIT SPT16"/>
    <property type="match status" value="1"/>
</dbReference>
<dbReference type="Gene3D" id="2.30.29.30">
    <property type="entry name" value="Pleckstrin-homology domain (PH domain)/Phosphotyrosine-binding domain (PTB)"/>
    <property type="match status" value="1"/>
</dbReference>
<keyword evidence="5" id="KW-1185">Reference proteome</keyword>
<comment type="caution">
    <text evidence="4">The sequence shown here is derived from an EMBL/GenBank/DDBJ whole genome shotgun (WGS) entry which is preliminary data.</text>
</comment>
<keyword evidence="1" id="KW-0235">DNA replication</keyword>